<keyword evidence="2" id="KW-0812">Transmembrane</keyword>
<keyword evidence="2" id="KW-0472">Membrane</keyword>
<evidence type="ECO:0000313" key="4">
    <source>
        <dbReference type="Proteomes" id="UP000509510"/>
    </source>
</evidence>
<protein>
    <submittedName>
        <fullName evidence="3">Uncharacterized protein</fullName>
    </submittedName>
</protein>
<dbReference type="KEGG" id="trg:TRUGW13939_04612"/>
<dbReference type="AlphaFoldDB" id="A0A7H8QUU5"/>
<keyword evidence="2" id="KW-1133">Transmembrane helix</keyword>
<keyword evidence="4" id="KW-1185">Reference proteome</keyword>
<feature type="transmembrane region" description="Helical" evidence="2">
    <location>
        <begin position="95"/>
        <end position="114"/>
    </location>
</feature>
<gene>
    <name evidence="3" type="ORF">TRUGW13939_04612</name>
</gene>
<evidence type="ECO:0000313" key="3">
    <source>
        <dbReference type="EMBL" id="QKX57498.1"/>
    </source>
</evidence>
<dbReference type="RefSeq" id="XP_035343676.1">
    <property type="nucleotide sequence ID" value="XM_035487783.1"/>
</dbReference>
<name>A0A7H8QUU5_TALRU</name>
<dbReference type="GeneID" id="55992113"/>
<dbReference type="OrthoDB" id="4140442at2759"/>
<organism evidence="3 4">
    <name type="scientific">Talaromyces rugulosus</name>
    <name type="common">Penicillium rugulosum</name>
    <dbReference type="NCBI Taxonomy" id="121627"/>
    <lineage>
        <taxon>Eukaryota</taxon>
        <taxon>Fungi</taxon>
        <taxon>Dikarya</taxon>
        <taxon>Ascomycota</taxon>
        <taxon>Pezizomycotina</taxon>
        <taxon>Eurotiomycetes</taxon>
        <taxon>Eurotiomycetidae</taxon>
        <taxon>Eurotiales</taxon>
        <taxon>Trichocomaceae</taxon>
        <taxon>Talaromyces</taxon>
        <taxon>Talaromyces sect. Islandici</taxon>
    </lineage>
</organism>
<evidence type="ECO:0000256" key="1">
    <source>
        <dbReference type="SAM" id="MobiDB-lite"/>
    </source>
</evidence>
<sequence length="283" mass="31643">MIPRSFTLRLGALKYPTNRIYSSPRTFSSLTARLAKSQPRHAPPKPPSPPRNPSSHSKTAANFRFMGKRPEGFGKFEQKVVKAGRVLLFEAPSHGSYILGAYGISAFCFAYAIINSTMNIGENPAIWLKGAYFSMCVVMSALGTVFVSRAGKLIRKITAVSSTEGVKLLIDVRSMIPFRKPYTITTTPRQLVFARKLVVDPSRATPDGKLRLPPTTRVSFFKNPGKAISYTFFQFVLSFRRIFTQEDMILVEVDGWRGHYRMDSNGYISNDIFAIGTPLKARK</sequence>
<feature type="transmembrane region" description="Helical" evidence="2">
    <location>
        <begin position="126"/>
        <end position="147"/>
    </location>
</feature>
<feature type="region of interest" description="Disordered" evidence="1">
    <location>
        <begin position="34"/>
        <end position="58"/>
    </location>
</feature>
<dbReference type="EMBL" id="CP055899">
    <property type="protein sequence ID" value="QKX57498.1"/>
    <property type="molecule type" value="Genomic_DNA"/>
</dbReference>
<proteinExistence type="predicted"/>
<accession>A0A7H8QUU5</accession>
<evidence type="ECO:0000256" key="2">
    <source>
        <dbReference type="SAM" id="Phobius"/>
    </source>
</evidence>
<reference evidence="4" key="1">
    <citation type="submission" date="2020-06" db="EMBL/GenBank/DDBJ databases">
        <title>A chromosome-scale genome assembly of Talaromyces rugulosus W13939.</title>
        <authorList>
            <person name="Wang B."/>
            <person name="Guo L."/>
            <person name="Ye K."/>
            <person name="Wang L."/>
        </authorList>
    </citation>
    <scope>NUCLEOTIDE SEQUENCE [LARGE SCALE GENOMIC DNA]</scope>
    <source>
        <strain evidence="4">W13939</strain>
    </source>
</reference>
<dbReference type="Proteomes" id="UP000509510">
    <property type="component" value="Chromosome II"/>
</dbReference>